<dbReference type="OrthoDB" id="2152029at2759"/>
<dbReference type="SUPFAM" id="SSF53474">
    <property type="entry name" value="alpha/beta-Hydrolases"/>
    <property type="match status" value="1"/>
</dbReference>
<dbReference type="Proteomes" id="UP000053820">
    <property type="component" value="Unassembled WGS sequence"/>
</dbReference>
<dbReference type="InterPro" id="IPR050300">
    <property type="entry name" value="GDXG_lipolytic_enzyme"/>
</dbReference>
<reference evidence="3 4" key="1">
    <citation type="submission" date="2014-04" db="EMBL/GenBank/DDBJ databases">
        <title>Evolutionary Origins and Diversification of the Mycorrhizal Mutualists.</title>
        <authorList>
            <consortium name="DOE Joint Genome Institute"/>
            <consortium name="Mycorrhizal Genomics Consortium"/>
            <person name="Kohler A."/>
            <person name="Kuo A."/>
            <person name="Nagy L.G."/>
            <person name="Floudas D."/>
            <person name="Copeland A."/>
            <person name="Barry K.W."/>
            <person name="Cichocki N."/>
            <person name="Veneault-Fourrey C."/>
            <person name="LaButti K."/>
            <person name="Lindquist E.A."/>
            <person name="Lipzen A."/>
            <person name="Lundell T."/>
            <person name="Morin E."/>
            <person name="Murat C."/>
            <person name="Riley R."/>
            <person name="Ohm R."/>
            <person name="Sun H."/>
            <person name="Tunlid A."/>
            <person name="Henrissat B."/>
            <person name="Grigoriev I.V."/>
            <person name="Hibbett D.S."/>
            <person name="Martin F."/>
        </authorList>
    </citation>
    <scope>NUCLEOTIDE SEQUENCE [LARGE SCALE GENOMIC DNA]</scope>
    <source>
        <strain evidence="3 4">MD-312</strain>
    </source>
</reference>
<dbReference type="Pfam" id="PF07859">
    <property type="entry name" value="Abhydrolase_3"/>
    <property type="match status" value="1"/>
</dbReference>
<accession>A0A0C9W001</accession>
<dbReference type="HOGENOM" id="CLU_019364_1_0_1"/>
<dbReference type="AlphaFoldDB" id="A0A0C9W001"/>
<protein>
    <recommendedName>
        <fullName evidence="2">Alpha/beta hydrolase fold-3 domain-containing protein</fullName>
    </recommendedName>
</protein>
<evidence type="ECO:0000313" key="3">
    <source>
        <dbReference type="EMBL" id="KIJ59088.1"/>
    </source>
</evidence>
<keyword evidence="1" id="KW-0378">Hydrolase</keyword>
<proteinExistence type="predicted"/>
<name>A0A0C9W001_9AGAM</name>
<feature type="domain" description="Alpha/beta hydrolase fold-3" evidence="2">
    <location>
        <begin position="141"/>
        <end position="377"/>
    </location>
</feature>
<sequence length="401" mass="44401">MVHELRNQPFRGIYLTYQLVTTSLIRYPLWFLFSLPKSWRPRASWSLKRALQVRLFRHYSHINDRVGPGSFPNHEAIQSGPGIKALWIEPVPDLLHGELLEWAAIQGVTPVRIPGYWLDREGVETPIGAPILGGEKILYRLHGGGYVALSAHPTDPSASIARALMEHCQQIKRTFQIEYRLSAAAPYPARNPFPAALFDALAGYKYLVNDLSINPSDIIIEGDSAGANLALALTRYLVEFRNNADIALPAPPAGVILLSPWADIGVSHETPDSAMLSFVPSDTLGWGLHGRKAFPKLAFLGKLGKDAADTNRYISPASLHCEARFANFPRTFINAGGAEILVDQIRTLKKRMVTDMGEGYGAGKVTYYEAPDGVHVYPGFEFHEPERSEAYRTIAEWVSSG</sequence>
<dbReference type="PANTHER" id="PTHR48081">
    <property type="entry name" value="AB HYDROLASE SUPERFAMILY PROTEIN C4A8.06C"/>
    <property type="match status" value="1"/>
</dbReference>
<dbReference type="Gene3D" id="3.40.50.1820">
    <property type="entry name" value="alpha/beta hydrolase"/>
    <property type="match status" value="1"/>
</dbReference>
<evidence type="ECO:0000259" key="2">
    <source>
        <dbReference type="Pfam" id="PF07859"/>
    </source>
</evidence>
<gene>
    <name evidence="3" type="ORF">HYDPIDRAFT_33534</name>
</gene>
<dbReference type="GO" id="GO:0016787">
    <property type="term" value="F:hydrolase activity"/>
    <property type="evidence" value="ECO:0007669"/>
    <property type="project" value="UniProtKB-KW"/>
</dbReference>
<dbReference type="InterPro" id="IPR029058">
    <property type="entry name" value="AB_hydrolase_fold"/>
</dbReference>
<dbReference type="InterPro" id="IPR013094">
    <property type="entry name" value="AB_hydrolase_3"/>
</dbReference>
<dbReference type="PANTHER" id="PTHR48081:SF26">
    <property type="entry name" value="ALPHA_BETA HYDROLASE FOLD-3 DOMAIN-CONTAINING PROTEIN"/>
    <property type="match status" value="1"/>
</dbReference>
<keyword evidence="4" id="KW-1185">Reference proteome</keyword>
<evidence type="ECO:0000256" key="1">
    <source>
        <dbReference type="ARBA" id="ARBA00022801"/>
    </source>
</evidence>
<evidence type="ECO:0000313" key="4">
    <source>
        <dbReference type="Proteomes" id="UP000053820"/>
    </source>
</evidence>
<organism evidence="3 4">
    <name type="scientific">Hydnomerulius pinastri MD-312</name>
    <dbReference type="NCBI Taxonomy" id="994086"/>
    <lineage>
        <taxon>Eukaryota</taxon>
        <taxon>Fungi</taxon>
        <taxon>Dikarya</taxon>
        <taxon>Basidiomycota</taxon>
        <taxon>Agaricomycotina</taxon>
        <taxon>Agaricomycetes</taxon>
        <taxon>Agaricomycetidae</taxon>
        <taxon>Boletales</taxon>
        <taxon>Boletales incertae sedis</taxon>
        <taxon>Leucogyrophana</taxon>
    </lineage>
</organism>
<dbReference type="EMBL" id="KN839898">
    <property type="protein sequence ID" value="KIJ59088.1"/>
    <property type="molecule type" value="Genomic_DNA"/>
</dbReference>